<reference evidence="2 3" key="1">
    <citation type="submission" date="2024-03" db="EMBL/GenBank/DDBJ databases">
        <title>The Acrasis kona genome and developmental transcriptomes reveal deep origins of eukaryotic multicellular pathways.</title>
        <authorList>
            <person name="Sheikh S."/>
            <person name="Fu C.-J."/>
            <person name="Brown M.W."/>
            <person name="Baldauf S.L."/>
        </authorList>
    </citation>
    <scope>NUCLEOTIDE SEQUENCE [LARGE SCALE GENOMIC DNA]</scope>
    <source>
        <strain evidence="2 3">ATCC MYA-3509</strain>
    </source>
</reference>
<evidence type="ECO:0000313" key="2">
    <source>
        <dbReference type="EMBL" id="KAL0489260.1"/>
    </source>
</evidence>
<evidence type="ECO:0000313" key="3">
    <source>
        <dbReference type="Proteomes" id="UP001431209"/>
    </source>
</evidence>
<feature type="region of interest" description="Disordered" evidence="1">
    <location>
        <begin position="684"/>
        <end position="707"/>
    </location>
</feature>
<dbReference type="AlphaFoldDB" id="A0AAW2ZII5"/>
<dbReference type="EMBL" id="JAOPGA020001537">
    <property type="protein sequence ID" value="KAL0489260.1"/>
    <property type="molecule type" value="Genomic_DNA"/>
</dbReference>
<keyword evidence="3" id="KW-1185">Reference proteome</keyword>
<organism evidence="2 3">
    <name type="scientific">Acrasis kona</name>
    <dbReference type="NCBI Taxonomy" id="1008807"/>
    <lineage>
        <taxon>Eukaryota</taxon>
        <taxon>Discoba</taxon>
        <taxon>Heterolobosea</taxon>
        <taxon>Tetramitia</taxon>
        <taxon>Eutetramitia</taxon>
        <taxon>Acrasidae</taxon>
        <taxon>Acrasis</taxon>
    </lineage>
</organism>
<accession>A0AAW2ZII5</accession>
<feature type="compositionally biased region" description="Acidic residues" evidence="1">
    <location>
        <begin position="690"/>
        <end position="700"/>
    </location>
</feature>
<dbReference type="Proteomes" id="UP001431209">
    <property type="component" value="Unassembled WGS sequence"/>
</dbReference>
<dbReference type="InterPro" id="IPR016024">
    <property type="entry name" value="ARM-type_fold"/>
</dbReference>
<protein>
    <submittedName>
        <fullName evidence="2">Uncharacterized protein</fullName>
    </submittedName>
</protein>
<gene>
    <name evidence="2" type="ORF">AKO1_013787</name>
</gene>
<dbReference type="SUPFAM" id="SSF48371">
    <property type="entry name" value="ARM repeat"/>
    <property type="match status" value="1"/>
</dbReference>
<proteinExistence type="predicted"/>
<comment type="caution">
    <text evidence="2">The sequence shown here is derived from an EMBL/GenBank/DDBJ whole genome shotgun (WGS) entry which is preliminary data.</text>
</comment>
<name>A0AAW2ZII5_9EUKA</name>
<evidence type="ECO:0000256" key="1">
    <source>
        <dbReference type="SAM" id="MobiDB-lite"/>
    </source>
</evidence>
<sequence>MEHLKSDPLYGGRESAKLVLQNKQGKELDAHIKNVLVPALVEASNAEDQAFLKKHLHVMSLIARNVPERSIFANNVDRVLVATLNVNGNDETKVEQVRVLYRLVQNYSDRLTFVTNAYQDIISFVIRQMKEYTENSHVSVLMCMDFLRIMCSAVPEEIKKHYKEILDSCFTLFENRSDKWTQPETSELLTLISQLLQLSMPRPSYHHPTHHNTHFKVSQELFEKLLQTDTQNLIAAIYVAGVSENVKWTQDVITRLSSEMVKKSTDETKEGRTSQIVLLKSLRKAYQYYDHEMGQSISQDVVNQSIQAITKCYNTSQDSGKRVFKQKVECAVTKIICIMLNRLPIASIHPDANFLELNLLKNSFTHSNMYPIFGEYFYVLQKMDDPSITSDALQKIVPKLLQKIQKVKDSNEMCSKSDVIRTLNALVEICQTTGALYKPYHANTLESAEFLLHSCLVAVGVDAIRLISKLFCIEFQSKKFPHILNKMMDILNHRYESDKVRLKSDSKEEVIDIESDLILSVLSLFQDLLNANMAKDMLDSAGQVVMNMYHLLSNGVRRQVQFETDFAEISEMSNLGRKLLLECGKLDDDMLQGSWIKEWMVNHFEALKSSLKDGDTQLAITLLKSINHMHDDENQILMRKLIKYLNEPLQGANQKKNKKNSNQIMMNVFTRHLKECVDALNKYKVPEGQGDSDDEEDDEFAKEMDEEHTRNLQIEFEEVKNVFLTRLEKFK</sequence>